<accession>A0A803TXZ2</accession>
<dbReference type="AlphaFoldDB" id="A0A803TXZ2"/>
<evidence type="ECO:0000259" key="1">
    <source>
        <dbReference type="Pfam" id="PF02758"/>
    </source>
</evidence>
<dbReference type="GeneTree" id="ENSGT01040000244300"/>
<reference evidence="2 3" key="1">
    <citation type="submission" date="2009-12" db="EMBL/GenBank/DDBJ databases">
        <title>The Genome Sequence of Anolis carolinensis (Green Anole Lizard).</title>
        <authorList>
            <consortium name="The Genome Sequencing Platform"/>
            <person name="Di Palma F."/>
            <person name="Alfoldi J."/>
            <person name="Heiman D."/>
            <person name="Young S."/>
            <person name="Grabherr M."/>
            <person name="Johnson J."/>
            <person name="Lander E.S."/>
            <person name="Lindblad-Toh K."/>
        </authorList>
    </citation>
    <scope>NUCLEOTIDE SEQUENCE [LARGE SCALE GENOMIC DNA]</scope>
    <source>
        <strain evidence="2 3">JBL SC #1</strain>
    </source>
</reference>
<name>A0A803TXZ2_ANOCA</name>
<protein>
    <recommendedName>
        <fullName evidence="1">Pyrin domain-containing protein</fullName>
    </recommendedName>
</protein>
<proteinExistence type="predicted"/>
<evidence type="ECO:0000313" key="3">
    <source>
        <dbReference type="Proteomes" id="UP000001646"/>
    </source>
</evidence>
<dbReference type="Ensembl" id="ENSACAT00000046057.1">
    <property type="protein sequence ID" value="ENSACAP00000040082.1"/>
    <property type="gene ID" value="ENSACAG00000041446.1"/>
</dbReference>
<reference evidence="2" key="2">
    <citation type="submission" date="2025-08" db="UniProtKB">
        <authorList>
            <consortium name="Ensembl"/>
        </authorList>
    </citation>
    <scope>IDENTIFICATION</scope>
</reference>
<dbReference type="Gene3D" id="1.10.533.10">
    <property type="entry name" value="Death Domain, Fas"/>
    <property type="match status" value="1"/>
</dbReference>
<sequence>KVKKIVRCKLFHYIEDLRDVEMKTFKMHLEEYPVEEGFKPIRVVCRHLQGHLAGMTAWSAVTFPPDQYLLIYSHFHVFELLGWQELGLTVGAHPAPQILTANKFSSSAV</sequence>
<evidence type="ECO:0000313" key="2">
    <source>
        <dbReference type="Ensembl" id="ENSACAP00000040082.1"/>
    </source>
</evidence>
<feature type="domain" description="Pyrin" evidence="1">
    <location>
        <begin position="10"/>
        <end position="42"/>
    </location>
</feature>
<dbReference type="InterPro" id="IPR011029">
    <property type="entry name" value="DEATH-like_dom_sf"/>
</dbReference>
<dbReference type="Pfam" id="PF02758">
    <property type="entry name" value="PYRIN"/>
    <property type="match status" value="1"/>
</dbReference>
<reference evidence="2" key="3">
    <citation type="submission" date="2025-09" db="UniProtKB">
        <authorList>
            <consortium name="Ensembl"/>
        </authorList>
    </citation>
    <scope>IDENTIFICATION</scope>
</reference>
<organism evidence="2 3">
    <name type="scientific">Anolis carolinensis</name>
    <name type="common">Green anole</name>
    <name type="synonym">American chameleon</name>
    <dbReference type="NCBI Taxonomy" id="28377"/>
    <lineage>
        <taxon>Eukaryota</taxon>
        <taxon>Metazoa</taxon>
        <taxon>Chordata</taxon>
        <taxon>Craniata</taxon>
        <taxon>Vertebrata</taxon>
        <taxon>Euteleostomi</taxon>
        <taxon>Lepidosauria</taxon>
        <taxon>Squamata</taxon>
        <taxon>Bifurcata</taxon>
        <taxon>Unidentata</taxon>
        <taxon>Episquamata</taxon>
        <taxon>Toxicofera</taxon>
        <taxon>Iguania</taxon>
        <taxon>Dactyloidae</taxon>
        <taxon>Anolis</taxon>
    </lineage>
</organism>
<dbReference type="InParanoid" id="A0A803TXZ2"/>
<dbReference type="SUPFAM" id="SSF47986">
    <property type="entry name" value="DEATH domain"/>
    <property type="match status" value="1"/>
</dbReference>
<dbReference type="InterPro" id="IPR004020">
    <property type="entry name" value="DAPIN"/>
</dbReference>
<dbReference type="Proteomes" id="UP000001646">
    <property type="component" value="Chromosome 6"/>
</dbReference>
<keyword evidence="3" id="KW-1185">Reference proteome</keyword>